<protein>
    <submittedName>
        <fullName evidence="1">Uncharacterized protein</fullName>
    </submittedName>
</protein>
<sequence length="46" mass="5550">MWVCVYHQINISILLLLEWYWSGGHTTQVPFILYCDLARKWFCMLG</sequence>
<accession>A0A2P2QRQ6</accession>
<reference evidence="1" key="1">
    <citation type="submission" date="2018-02" db="EMBL/GenBank/DDBJ databases">
        <title>Rhizophora mucronata_Transcriptome.</title>
        <authorList>
            <person name="Meera S.P."/>
            <person name="Sreeshan A."/>
            <person name="Augustine A."/>
        </authorList>
    </citation>
    <scope>NUCLEOTIDE SEQUENCE</scope>
    <source>
        <tissue evidence="1">Leaf</tissue>
    </source>
</reference>
<organism evidence="1">
    <name type="scientific">Rhizophora mucronata</name>
    <name type="common">Asiatic mangrove</name>
    <dbReference type="NCBI Taxonomy" id="61149"/>
    <lineage>
        <taxon>Eukaryota</taxon>
        <taxon>Viridiplantae</taxon>
        <taxon>Streptophyta</taxon>
        <taxon>Embryophyta</taxon>
        <taxon>Tracheophyta</taxon>
        <taxon>Spermatophyta</taxon>
        <taxon>Magnoliopsida</taxon>
        <taxon>eudicotyledons</taxon>
        <taxon>Gunneridae</taxon>
        <taxon>Pentapetalae</taxon>
        <taxon>rosids</taxon>
        <taxon>fabids</taxon>
        <taxon>Malpighiales</taxon>
        <taxon>Rhizophoraceae</taxon>
        <taxon>Rhizophora</taxon>
    </lineage>
</organism>
<dbReference type="AlphaFoldDB" id="A0A2P2QRQ6"/>
<name>A0A2P2QRQ6_RHIMU</name>
<evidence type="ECO:0000313" key="1">
    <source>
        <dbReference type="EMBL" id="MBX69677.1"/>
    </source>
</evidence>
<proteinExistence type="predicted"/>
<dbReference type="EMBL" id="GGEC01089193">
    <property type="protein sequence ID" value="MBX69677.1"/>
    <property type="molecule type" value="Transcribed_RNA"/>
</dbReference>